<comment type="caution">
    <text evidence="4">The sequence shown here is derived from an EMBL/GenBank/DDBJ whole genome shotgun (WGS) entry which is preliminary data.</text>
</comment>
<feature type="compositionally biased region" description="Low complexity" evidence="2">
    <location>
        <begin position="154"/>
        <end position="175"/>
    </location>
</feature>
<dbReference type="AlphaFoldDB" id="A0A267F9V0"/>
<protein>
    <submittedName>
        <fullName evidence="4">Uncharacterized protein</fullName>
    </submittedName>
</protein>
<proteinExistence type="inferred from homology"/>
<dbReference type="EMBL" id="NIVC01001233">
    <property type="protein sequence ID" value="PAA70483.1"/>
    <property type="molecule type" value="Genomic_DNA"/>
</dbReference>
<gene>
    <name evidence="4" type="ORF">BOX15_Mlig006748g1</name>
    <name evidence="3" type="ORF">BOX15_Mlig006748g2</name>
</gene>
<evidence type="ECO:0000313" key="4">
    <source>
        <dbReference type="EMBL" id="PAA70483.1"/>
    </source>
</evidence>
<dbReference type="OrthoDB" id="6358394at2759"/>
<feature type="region of interest" description="Disordered" evidence="2">
    <location>
        <begin position="153"/>
        <end position="216"/>
    </location>
</feature>
<sequence length="280" mass="31794">HQAKAPRQRYKASRLRELATRPFKVCATLATGPKRLAAMQQQSEQQTALSAGQNNSEVEPEFAYKILQWSVAKIGDSRRRKGGVDLRQNLLLANTLCKARDSLLAAKMQQQQARQLEQQQMQQLEQQKLEQQQMEQQKLEQQQMEQQKLEQQKLEQQNLEQHQQRQQRQRQQQQLRRQKLKRSASIAIDNEAAGSEPGKRPYLEHGTQQQQQQQQVTDQASSIGISIIPLSPAEAARLSRSQPVVSLSLSLGGQQQQQQPLISWTALSEPVHGGCVLTCA</sequence>
<dbReference type="InterPro" id="IPR008653">
    <property type="entry name" value="IER"/>
</dbReference>
<evidence type="ECO:0000313" key="3">
    <source>
        <dbReference type="EMBL" id="PAA50868.1"/>
    </source>
</evidence>
<keyword evidence="5" id="KW-1185">Reference proteome</keyword>
<comment type="similarity">
    <text evidence="1">Belongs to the IER family.</text>
</comment>
<evidence type="ECO:0000313" key="5">
    <source>
        <dbReference type="Proteomes" id="UP000215902"/>
    </source>
</evidence>
<name>A0A267F9V0_9PLAT</name>
<evidence type="ECO:0000256" key="1">
    <source>
        <dbReference type="ARBA" id="ARBA00006186"/>
    </source>
</evidence>
<evidence type="ECO:0000256" key="2">
    <source>
        <dbReference type="SAM" id="MobiDB-lite"/>
    </source>
</evidence>
<dbReference type="EMBL" id="NIVC01003547">
    <property type="protein sequence ID" value="PAA50868.1"/>
    <property type="molecule type" value="Genomic_DNA"/>
</dbReference>
<organism evidence="4 5">
    <name type="scientific">Macrostomum lignano</name>
    <dbReference type="NCBI Taxonomy" id="282301"/>
    <lineage>
        <taxon>Eukaryota</taxon>
        <taxon>Metazoa</taxon>
        <taxon>Spiralia</taxon>
        <taxon>Lophotrochozoa</taxon>
        <taxon>Platyhelminthes</taxon>
        <taxon>Rhabditophora</taxon>
        <taxon>Macrostomorpha</taxon>
        <taxon>Macrostomida</taxon>
        <taxon>Macrostomidae</taxon>
        <taxon>Macrostomum</taxon>
    </lineage>
</organism>
<dbReference type="Pfam" id="PF05760">
    <property type="entry name" value="IER"/>
    <property type="match status" value="1"/>
</dbReference>
<dbReference type="STRING" id="282301.A0A267F9V0"/>
<accession>A0A267F9V0</accession>
<dbReference type="Proteomes" id="UP000215902">
    <property type="component" value="Unassembled WGS sequence"/>
</dbReference>
<reference evidence="4 5" key="1">
    <citation type="submission" date="2017-06" db="EMBL/GenBank/DDBJ databases">
        <title>A platform for efficient transgenesis in Macrostomum lignano, a flatworm model organism for stem cell research.</title>
        <authorList>
            <person name="Berezikov E."/>
        </authorList>
    </citation>
    <scope>NUCLEOTIDE SEQUENCE [LARGE SCALE GENOMIC DNA]</scope>
    <source>
        <strain evidence="4">DV1</strain>
        <tissue evidence="4">Whole organism</tissue>
    </source>
</reference>
<feature type="non-terminal residue" evidence="4">
    <location>
        <position position="1"/>
    </location>
</feature>